<proteinExistence type="predicted"/>
<dbReference type="AlphaFoldDB" id="A0AAE9J480"/>
<gene>
    <name evidence="1" type="ORF">L5515_001948</name>
</gene>
<protein>
    <submittedName>
        <fullName evidence="1">Uncharacterized protein</fullName>
    </submittedName>
</protein>
<keyword evidence="2" id="KW-1185">Reference proteome</keyword>
<dbReference type="Proteomes" id="UP000829354">
    <property type="component" value="Chromosome I"/>
</dbReference>
<organism evidence="1 2">
    <name type="scientific">Caenorhabditis briggsae</name>
    <dbReference type="NCBI Taxonomy" id="6238"/>
    <lineage>
        <taxon>Eukaryota</taxon>
        <taxon>Metazoa</taxon>
        <taxon>Ecdysozoa</taxon>
        <taxon>Nematoda</taxon>
        <taxon>Chromadorea</taxon>
        <taxon>Rhabditida</taxon>
        <taxon>Rhabditina</taxon>
        <taxon>Rhabditomorpha</taxon>
        <taxon>Rhabditoidea</taxon>
        <taxon>Rhabditidae</taxon>
        <taxon>Peloderinae</taxon>
        <taxon>Caenorhabditis</taxon>
    </lineage>
</organism>
<dbReference type="EMBL" id="CP092620">
    <property type="protein sequence ID" value="UMM13901.1"/>
    <property type="molecule type" value="Genomic_DNA"/>
</dbReference>
<sequence length="128" mass="14883">MTLHYGVNQSNLIACFVLINDPNEKDSPSAHQSNTNFLASSENYSNVFRRLHSKDPEDFSISNGKEYGLKGAHHQLHRQRRLDQWLKKISDEVSKMKKKLLKIMKTFSVRWHGSNNVMMLCLLHQRTS</sequence>
<accession>A0AAE9J480</accession>
<evidence type="ECO:0000313" key="2">
    <source>
        <dbReference type="Proteomes" id="UP000829354"/>
    </source>
</evidence>
<reference evidence="1 2" key="1">
    <citation type="submission" date="2022-04" db="EMBL/GenBank/DDBJ databases">
        <title>Chromosome-level reference genomes for two strains of Caenorhabditis briggsae: an improved platform for comparative genomics.</title>
        <authorList>
            <person name="Stevens L."/>
            <person name="Andersen E."/>
        </authorList>
    </citation>
    <scope>NUCLEOTIDE SEQUENCE [LARGE SCALE GENOMIC DNA]</scope>
    <source>
        <strain evidence="1">VX34</strain>
        <tissue evidence="1">Whole-organism</tissue>
    </source>
</reference>
<evidence type="ECO:0000313" key="1">
    <source>
        <dbReference type="EMBL" id="UMM13901.1"/>
    </source>
</evidence>
<name>A0AAE9J480_CAEBR</name>